<evidence type="ECO:0000313" key="8">
    <source>
        <dbReference type="Proteomes" id="UP001597375"/>
    </source>
</evidence>
<dbReference type="PIRSF" id="PIRSF035875">
    <property type="entry name" value="RNase_BN"/>
    <property type="match status" value="1"/>
</dbReference>
<dbReference type="PANTHER" id="PTHR30213:SF1">
    <property type="entry name" value="INNER MEMBRANE PROTEIN YHJD"/>
    <property type="match status" value="1"/>
</dbReference>
<feature type="transmembrane region" description="Helical" evidence="6">
    <location>
        <begin position="243"/>
        <end position="264"/>
    </location>
</feature>
<feature type="transmembrane region" description="Helical" evidence="6">
    <location>
        <begin position="135"/>
        <end position="162"/>
    </location>
</feature>
<evidence type="ECO:0000256" key="5">
    <source>
        <dbReference type="ARBA" id="ARBA00023136"/>
    </source>
</evidence>
<proteinExistence type="predicted"/>
<evidence type="ECO:0000256" key="6">
    <source>
        <dbReference type="SAM" id="Phobius"/>
    </source>
</evidence>
<reference evidence="8" key="1">
    <citation type="journal article" date="2019" name="Int. J. Syst. Evol. Microbiol.">
        <title>The Global Catalogue of Microorganisms (GCM) 10K type strain sequencing project: providing services to taxonomists for standard genome sequencing and annotation.</title>
        <authorList>
            <consortium name="The Broad Institute Genomics Platform"/>
            <consortium name="The Broad Institute Genome Sequencing Center for Infectious Disease"/>
            <person name="Wu L."/>
            <person name="Ma J."/>
        </authorList>
    </citation>
    <scope>NUCLEOTIDE SEQUENCE [LARGE SCALE GENOMIC DNA]</scope>
    <source>
        <strain evidence="8">CGMCC 4.7106</strain>
    </source>
</reference>
<accession>A0ABW5D3N9</accession>
<evidence type="ECO:0000256" key="3">
    <source>
        <dbReference type="ARBA" id="ARBA00022692"/>
    </source>
</evidence>
<dbReference type="Pfam" id="PF03631">
    <property type="entry name" value="Virul_fac_BrkB"/>
    <property type="match status" value="1"/>
</dbReference>
<evidence type="ECO:0000256" key="2">
    <source>
        <dbReference type="ARBA" id="ARBA00022475"/>
    </source>
</evidence>
<keyword evidence="5 6" id="KW-0472">Membrane</keyword>
<organism evidence="7 8">
    <name type="scientific">Luteolibacter algae</name>
    <dbReference type="NCBI Taxonomy" id="454151"/>
    <lineage>
        <taxon>Bacteria</taxon>
        <taxon>Pseudomonadati</taxon>
        <taxon>Verrucomicrobiota</taxon>
        <taxon>Verrucomicrobiia</taxon>
        <taxon>Verrucomicrobiales</taxon>
        <taxon>Verrucomicrobiaceae</taxon>
        <taxon>Luteolibacter</taxon>
    </lineage>
</organism>
<keyword evidence="3 6" id="KW-0812">Transmembrane</keyword>
<comment type="subcellular location">
    <subcellularLocation>
        <location evidence="1">Cell membrane</location>
        <topology evidence="1">Multi-pass membrane protein</topology>
    </subcellularLocation>
</comment>
<evidence type="ECO:0000256" key="4">
    <source>
        <dbReference type="ARBA" id="ARBA00022989"/>
    </source>
</evidence>
<dbReference type="EMBL" id="JBHUIT010000002">
    <property type="protein sequence ID" value="MFD2255677.1"/>
    <property type="molecule type" value="Genomic_DNA"/>
</dbReference>
<comment type="caution">
    <text evidence="7">The sequence shown here is derived from an EMBL/GenBank/DDBJ whole genome shotgun (WGS) entry which is preliminary data.</text>
</comment>
<dbReference type="PANTHER" id="PTHR30213">
    <property type="entry name" value="INNER MEMBRANE PROTEIN YHJD"/>
    <property type="match status" value="1"/>
</dbReference>
<feature type="transmembrane region" description="Helical" evidence="6">
    <location>
        <begin position="26"/>
        <end position="49"/>
    </location>
</feature>
<keyword evidence="2" id="KW-1003">Cell membrane</keyword>
<dbReference type="RefSeq" id="WP_386818333.1">
    <property type="nucleotide sequence ID" value="NZ_JBHUIT010000002.1"/>
</dbReference>
<sequence length="288" mass="31249">MISLGLLKETFKEFQKDNAMRLSAALAYYSVFSLAPLLIISISIAGAIFGEDAARGAIEFQLTDAIGQESARAVQEMIQNAHQDDKGIFMTIIGVLILLVSASGVFAQLKDAMNTVWDLKVKPGTGVKVMVKSRLLALSMVLVIGFLLLISLILSTVTATLISWVGKALPIPGFVFQTVSLLVSVGMVTVLFAMIFKILPDADVQWRDVWSGAFLTAVLFSIGKMVLALYLGRQEAASTYGAAGALILLLSWVYYSANILLLGAEFTQVYARRRGRRIEPTSVAVRLH</sequence>
<keyword evidence="8" id="KW-1185">Reference proteome</keyword>
<dbReference type="NCBIfam" id="TIGR00765">
    <property type="entry name" value="yihY_not_rbn"/>
    <property type="match status" value="1"/>
</dbReference>
<feature type="transmembrane region" description="Helical" evidence="6">
    <location>
        <begin position="87"/>
        <end position="107"/>
    </location>
</feature>
<keyword evidence="4 6" id="KW-1133">Transmembrane helix</keyword>
<evidence type="ECO:0000313" key="7">
    <source>
        <dbReference type="EMBL" id="MFD2255677.1"/>
    </source>
</evidence>
<dbReference type="Proteomes" id="UP001597375">
    <property type="component" value="Unassembled WGS sequence"/>
</dbReference>
<feature type="transmembrane region" description="Helical" evidence="6">
    <location>
        <begin position="208"/>
        <end position="231"/>
    </location>
</feature>
<name>A0ABW5D3N9_9BACT</name>
<dbReference type="InterPro" id="IPR017039">
    <property type="entry name" value="Virul_fac_BrkB"/>
</dbReference>
<evidence type="ECO:0000256" key="1">
    <source>
        <dbReference type="ARBA" id="ARBA00004651"/>
    </source>
</evidence>
<protein>
    <submittedName>
        <fullName evidence="7">YihY/virulence factor BrkB family protein</fullName>
    </submittedName>
</protein>
<feature type="transmembrane region" description="Helical" evidence="6">
    <location>
        <begin position="174"/>
        <end position="196"/>
    </location>
</feature>
<gene>
    <name evidence="7" type="ORF">ACFSSA_03230</name>
</gene>